<dbReference type="Gene3D" id="3.40.50.1010">
    <property type="entry name" value="5'-nuclease"/>
    <property type="match status" value="1"/>
</dbReference>
<dbReference type="EC" id="3.1.-.-" evidence="8"/>
<evidence type="ECO:0000256" key="7">
    <source>
        <dbReference type="ARBA" id="ARBA00038093"/>
    </source>
</evidence>
<dbReference type="HAMAP" id="MF_00265">
    <property type="entry name" value="VapC_Nob1"/>
    <property type="match status" value="1"/>
</dbReference>
<keyword evidence="11" id="KW-1185">Reference proteome</keyword>
<dbReference type="InterPro" id="IPR029060">
    <property type="entry name" value="PIN-like_dom_sf"/>
</dbReference>
<dbReference type="STRING" id="301967.A6E15_11805"/>
<dbReference type="InterPro" id="IPR050556">
    <property type="entry name" value="Type_II_TA_system_RNase"/>
</dbReference>
<dbReference type="AlphaFoldDB" id="A0A1S8AY35"/>
<dbReference type="Pfam" id="PF01850">
    <property type="entry name" value="PIN"/>
    <property type="match status" value="1"/>
</dbReference>
<accession>A0A1S8AY35</accession>
<sequence>MILDTSFLVDVLRGESTVEEAVRTVDETGTAYASSVTVMELWEGIRLADSSDRERTVTENLLTDVRELPFDRDCATTAGEINATLHRDGTPIETADVMIAATALVHDVPVVTDNTDHFGRIDDLEILTY</sequence>
<name>A0A1S8AY35_9EURY</name>
<dbReference type="GO" id="GO:0004540">
    <property type="term" value="F:RNA nuclease activity"/>
    <property type="evidence" value="ECO:0007669"/>
    <property type="project" value="InterPro"/>
</dbReference>
<keyword evidence="5 8" id="KW-0378">Hydrolase</keyword>
<evidence type="ECO:0000313" key="10">
    <source>
        <dbReference type="EMBL" id="OLZ41625.1"/>
    </source>
</evidence>
<dbReference type="InterPro" id="IPR002716">
    <property type="entry name" value="PIN_dom"/>
</dbReference>
<dbReference type="PANTHER" id="PTHR33653">
    <property type="entry name" value="RIBONUCLEASE VAPC2"/>
    <property type="match status" value="1"/>
</dbReference>
<dbReference type="Proteomes" id="UP000189370">
    <property type="component" value="Unassembled WGS sequence"/>
</dbReference>
<keyword evidence="2 8" id="KW-1277">Toxin-antitoxin system</keyword>
<evidence type="ECO:0000256" key="8">
    <source>
        <dbReference type="HAMAP-Rule" id="MF_00265"/>
    </source>
</evidence>
<dbReference type="SUPFAM" id="SSF88723">
    <property type="entry name" value="PIN domain-like"/>
    <property type="match status" value="1"/>
</dbReference>
<comment type="caution">
    <text evidence="10">The sequence shown here is derived from an EMBL/GenBank/DDBJ whole genome shotgun (WGS) entry which is preliminary data.</text>
</comment>
<dbReference type="RefSeq" id="WP_076146499.1">
    <property type="nucleotide sequence ID" value="NZ_LWLN01000001.1"/>
</dbReference>
<keyword evidence="3 8" id="KW-0540">Nuclease</keyword>
<proteinExistence type="inferred from homology"/>
<dbReference type="PANTHER" id="PTHR33653:SF1">
    <property type="entry name" value="RIBONUCLEASE VAPC2"/>
    <property type="match status" value="1"/>
</dbReference>
<dbReference type="EMBL" id="LWLN01000001">
    <property type="protein sequence ID" value="OLZ41625.1"/>
    <property type="molecule type" value="Genomic_DNA"/>
</dbReference>
<feature type="domain" description="PIN" evidence="9">
    <location>
        <begin position="1"/>
        <end position="123"/>
    </location>
</feature>
<comment type="function">
    <text evidence="8">Toxic component of a toxin-antitoxin (TA) system. An RNase.</text>
</comment>
<dbReference type="GO" id="GO:0016787">
    <property type="term" value="F:hydrolase activity"/>
    <property type="evidence" value="ECO:0007669"/>
    <property type="project" value="UniProtKB-KW"/>
</dbReference>
<comment type="similarity">
    <text evidence="7 8">Belongs to the PINc/VapC protein family.</text>
</comment>
<gene>
    <name evidence="8" type="primary">vapC</name>
    <name evidence="10" type="ORF">A6E15_11805</name>
</gene>
<dbReference type="GO" id="GO:0000287">
    <property type="term" value="F:magnesium ion binding"/>
    <property type="evidence" value="ECO:0007669"/>
    <property type="project" value="UniProtKB-UniRule"/>
</dbReference>
<evidence type="ECO:0000256" key="2">
    <source>
        <dbReference type="ARBA" id="ARBA00022649"/>
    </source>
</evidence>
<dbReference type="InterPro" id="IPR022907">
    <property type="entry name" value="VapC_family"/>
</dbReference>
<feature type="binding site" evidence="8">
    <location>
        <position position="4"/>
    </location>
    <ligand>
        <name>Mg(2+)</name>
        <dbReference type="ChEBI" id="CHEBI:18420"/>
    </ligand>
</feature>
<evidence type="ECO:0000259" key="9">
    <source>
        <dbReference type="Pfam" id="PF01850"/>
    </source>
</evidence>
<dbReference type="OrthoDB" id="38049at2157"/>
<dbReference type="GO" id="GO:0090729">
    <property type="term" value="F:toxin activity"/>
    <property type="evidence" value="ECO:0007669"/>
    <property type="project" value="UniProtKB-KW"/>
</dbReference>
<keyword evidence="8" id="KW-0800">Toxin</keyword>
<feature type="binding site" evidence="8">
    <location>
        <position position="96"/>
    </location>
    <ligand>
        <name>Mg(2+)</name>
        <dbReference type="ChEBI" id="CHEBI:18420"/>
    </ligand>
</feature>
<evidence type="ECO:0000256" key="6">
    <source>
        <dbReference type="ARBA" id="ARBA00022842"/>
    </source>
</evidence>
<evidence type="ECO:0000256" key="1">
    <source>
        <dbReference type="ARBA" id="ARBA00001946"/>
    </source>
</evidence>
<evidence type="ECO:0000256" key="3">
    <source>
        <dbReference type="ARBA" id="ARBA00022722"/>
    </source>
</evidence>
<keyword evidence="4 8" id="KW-0479">Metal-binding</keyword>
<evidence type="ECO:0000256" key="4">
    <source>
        <dbReference type="ARBA" id="ARBA00022723"/>
    </source>
</evidence>
<protein>
    <recommendedName>
        <fullName evidence="8">Ribonuclease VapC</fullName>
        <shortName evidence="8">RNase VapC</shortName>
        <ecNumber evidence="8">3.1.-.-</ecNumber>
    </recommendedName>
    <alternativeName>
        <fullName evidence="8">Putative toxin VapC</fullName>
    </alternativeName>
</protein>
<evidence type="ECO:0000313" key="11">
    <source>
        <dbReference type="Proteomes" id="UP000189370"/>
    </source>
</evidence>
<evidence type="ECO:0000256" key="5">
    <source>
        <dbReference type="ARBA" id="ARBA00022801"/>
    </source>
</evidence>
<reference evidence="11" key="1">
    <citation type="submission" date="2016-04" db="EMBL/GenBank/DDBJ databases">
        <authorList>
            <person name="Chen S.-C."/>
            <person name="Lai M.-C."/>
        </authorList>
    </citation>
    <scope>NUCLEOTIDE SEQUENCE [LARGE SCALE GENOMIC DNA]</scope>
    <source>
        <strain evidence="11">AB14</strain>
    </source>
</reference>
<organism evidence="10 11">
    <name type="scientific">Natrinema saccharevitans</name>
    <dbReference type="NCBI Taxonomy" id="301967"/>
    <lineage>
        <taxon>Archaea</taxon>
        <taxon>Methanobacteriati</taxon>
        <taxon>Methanobacteriota</taxon>
        <taxon>Stenosarchaea group</taxon>
        <taxon>Halobacteria</taxon>
        <taxon>Halobacteriales</taxon>
        <taxon>Natrialbaceae</taxon>
        <taxon>Natrinema</taxon>
    </lineage>
</organism>
<comment type="cofactor">
    <cofactor evidence="1 8">
        <name>Mg(2+)</name>
        <dbReference type="ChEBI" id="CHEBI:18420"/>
    </cofactor>
</comment>
<keyword evidence="6 8" id="KW-0460">Magnesium</keyword>